<keyword evidence="2" id="KW-1185">Reference proteome</keyword>
<evidence type="ECO:0000313" key="2">
    <source>
        <dbReference type="Proteomes" id="UP001064048"/>
    </source>
</evidence>
<protein>
    <submittedName>
        <fullName evidence="1">Uncharacterized protein</fullName>
    </submittedName>
</protein>
<name>A0ACC0K6Q2_CHOFU</name>
<organism evidence="1 2">
    <name type="scientific">Choristoneura fumiferana</name>
    <name type="common">Spruce budworm moth</name>
    <name type="synonym">Archips fumiferana</name>
    <dbReference type="NCBI Taxonomy" id="7141"/>
    <lineage>
        <taxon>Eukaryota</taxon>
        <taxon>Metazoa</taxon>
        <taxon>Ecdysozoa</taxon>
        <taxon>Arthropoda</taxon>
        <taxon>Hexapoda</taxon>
        <taxon>Insecta</taxon>
        <taxon>Pterygota</taxon>
        <taxon>Neoptera</taxon>
        <taxon>Endopterygota</taxon>
        <taxon>Lepidoptera</taxon>
        <taxon>Glossata</taxon>
        <taxon>Ditrysia</taxon>
        <taxon>Tortricoidea</taxon>
        <taxon>Tortricidae</taxon>
        <taxon>Tortricinae</taxon>
        <taxon>Choristoneura</taxon>
    </lineage>
</organism>
<reference evidence="1 2" key="1">
    <citation type="journal article" date="2022" name="Genome Biol. Evol.">
        <title>The Spruce Budworm Genome: Reconstructing the Evolutionary History of Antifreeze Proteins.</title>
        <authorList>
            <person name="Beliveau C."/>
            <person name="Gagne P."/>
            <person name="Picq S."/>
            <person name="Vernygora O."/>
            <person name="Keeling C.I."/>
            <person name="Pinkney K."/>
            <person name="Doucet D."/>
            <person name="Wen F."/>
            <person name="Johnston J.S."/>
            <person name="Maaroufi H."/>
            <person name="Boyle B."/>
            <person name="Laroche J."/>
            <person name="Dewar K."/>
            <person name="Juretic N."/>
            <person name="Blackburn G."/>
            <person name="Nisole A."/>
            <person name="Brunet B."/>
            <person name="Brandao M."/>
            <person name="Lumley L."/>
            <person name="Duan J."/>
            <person name="Quan G."/>
            <person name="Lucarotti C.J."/>
            <person name="Roe A.D."/>
            <person name="Sperling F.A.H."/>
            <person name="Levesque R.C."/>
            <person name="Cusson M."/>
        </authorList>
    </citation>
    <scope>NUCLEOTIDE SEQUENCE [LARGE SCALE GENOMIC DNA]</scope>
    <source>
        <strain evidence="1">Glfc:IPQL:Cfum</strain>
    </source>
</reference>
<proteinExistence type="predicted"/>
<evidence type="ECO:0000313" key="1">
    <source>
        <dbReference type="EMBL" id="KAI8432088.1"/>
    </source>
</evidence>
<sequence length="201" mass="22320">MVRWRLCLVLAALLLVPKTGGKLDEDEDEERTDDAEEEEDDDEDDEEDEQVEKAEAVGRRAPALVPTPNPVAVTRTIKKLPLECYVCAFKNESPLRSCLDPTKYRVHSVTCRSVDEKCFTQVVSKGKSYEAVLRGCRTGCVGSSDTTCCELNRCNNQAFAMPLVPRALTAASKTTKTYPPNVLFFVTILLLLQTVVKVAFV</sequence>
<gene>
    <name evidence="1" type="ORF">MSG28_004593</name>
</gene>
<dbReference type="EMBL" id="CM046107">
    <property type="protein sequence ID" value="KAI8432088.1"/>
    <property type="molecule type" value="Genomic_DNA"/>
</dbReference>
<comment type="caution">
    <text evidence="1">The sequence shown here is derived from an EMBL/GenBank/DDBJ whole genome shotgun (WGS) entry which is preliminary data.</text>
</comment>
<accession>A0ACC0K6Q2</accession>
<dbReference type="Proteomes" id="UP001064048">
    <property type="component" value="Chromosome 7"/>
</dbReference>